<dbReference type="PANTHER" id="PTHR39327">
    <property type="match status" value="1"/>
</dbReference>
<evidence type="ECO:0000313" key="2">
    <source>
        <dbReference type="EMBL" id="GAA0561338.1"/>
    </source>
</evidence>
<protein>
    <recommendedName>
        <fullName evidence="4">Transglutaminase</fullName>
    </recommendedName>
</protein>
<comment type="caution">
    <text evidence="2">The sequence shown here is derived from an EMBL/GenBank/DDBJ whole genome shotgun (WGS) entry which is preliminary data.</text>
</comment>
<accession>A0ABN1E8N7</accession>
<organism evidence="2 3">
    <name type="scientific">Rhizomicrobium electricum</name>
    <dbReference type="NCBI Taxonomy" id="480070"/>
    <lineage>
        <taxon>Bacteria</taxon>
        <taxon>Pseudomonadati</taxon>
        <taxon>Pseudomonadota</taxon>
        <taxon>Alphaproteobacteria</taxon>
        <taxon>Micropepsales</taxon>
        <taxon>Micropepsaceae</taxon>
        <taxon>Rhizomicrobium</taxon>
    </lineage>
</organism>
<sequence>MNSDIWPEEDEKHYGRNEYWTIPTDGLGDCDDYALTKRKDLIDAGFPMPALRLAVVYSPQSGRHAVLTVKTDKGDLVLDNLRDDILPWNATGFTWIERQAASDPMRWTSLQPVMTADLRTAANATQGTPQASTGQQIPAVSSAKNGL</sequence>
<dbReference type="InterPro" id="IPR010319">
    <property type="entry name" value="Transglutaminase-like_Cys_pept"/>
</dbReference>
<reference evidence="2 3" key="1">
    <citation type="journal article" date="2019" name="Int. J. Syst. Evol. Microbiol.">
        <title>The Global Catalogue of Microorganisms (GCM) 10K type strain sequencing project: providing services to taxonomists for standard genome sequencing and annotation.</title>
        <authorList>
            <consortium name="The Broad Institute Genomics Platform"/>
            <consortium name="The Broad Institute Genome Sequencing Center for Infectious Disease"/>
            <person name="Wu L."/>
            <person name="Ma J."/>
        </authorList>
    </citation>
    <scope>NUCLEOTIDE SEQUENCE [LARGE SCALE GENOMIC DNA]</scope>
    <source>
        <strain evidence="2 3">JCM 15089</strain>
    </source>
</reference>
<name>A0ABN1E8N7_9PROT</name>
<feature type="region of interest" description="Disordered" evidence="1">
    <location>
        <begin position="122"/>
        <end position="147"/>
    </location>
</feature>
<dbReference type="Pfam" id="PF06035">
    <property type="entry name" value="Peptidase_C93"/>
    <property type="match status" value="1"/>
</dbReference>
<dbReference type="PANTHER" id="PTHR39327:SF1">
    <property type="entry name" value="BLR5470 PROTEIN"/>
    <property type="match status" value="1"/>
</dbReference>
<evidence type="ECO:0000313" key="3">
    <source>
        <dbReference type="Proteomes" id="UP001499951"/>
    </source>
</evidence>
<evidence type="ECO:0008006" key="4">
    <source>
        <dbReference type="Google" id="ProtNLM"/>
    </source>
</evidence>
<dbReference type="EMBL" id="BAAADD010000002">
    <property type="protein sequence ID" value="GAA0561338.1"/>
    <property type="molecule type" value="Genomic_DNA"/>
</dbReference>
<proteinExistence type="predicted"/>
<dbReference type="Gene3D" id="3.10.620.30">
    <property type="match status" value="1"/>
</dbReference>
<evidence type="ECO:0000256" key="1">
    <source>
        <dbReference type="SAM" id="MobiDB-lite"/>
    </source>
</evidence>
<keyword evidence="3" id="KW-1185">Reference proteome</keyword>
<dbReference type="Proteomes" id="UP001499951">
    <property type="component" value="Unassembled WGS sequence"/>
</dbReference>
<gene>
    <name evidence="2" type="ORF">GCM10008942_07190</name>
</gene>